<comment type="caution">
    <text evidence="1">The sequence shown here is derived from an EMBL/GenBank/DDBJ whole genome shotgun (WGS) entry which is preliminary data.</text>
</comment>
<sequence>MRAAKMTYIPNIILEDNNRRLSIDCESRASPRVSSLLLSASLQSSGTDDGRVQRCWEETKGFLDKHDQSQMFGDPSDGWIMYDDYYNNILEQLTKHRMAKEQYL</sequence>
<evidence type="ECO:0000313" key="2">
    <source>
        <dbReference type="Proteomes" id="UP000693970"/>
    </source>
</evidence>
<reference evidence="1" key="1">
    <citation type="journal article" date="2021" name="Sci. Rep.">
        <title>Diploid genomic architecture of Nitzschia inconspicua, an elite biomass production diatom.</title>
        <authorList>
            <person name="Oliver A."/>
            <person name="Podell S."/>
            <person name="Pinowska A."/>
            <person name="Traller J.C."/>
            <person name="Smith S.R."/>
            <person name="McClure R."/>
            <person name="Beliaev A."/>
            <person name="Bohutskyi P."/>
            <person name="Hill E.A."/>
            <person name="Rabines A."/>
            <person name="Zheng H."/>
            <person name="Allen L.Z."/>
            <person name="Kuo A."/>
            <person name="Grigoriev I.V."/>
            <person name="Allen A.E."/>
            <person name="Hazlebeck D."/>
            <person name="Allen E.E."/>
        </authorList>
    </citation>
    <scope>NUCLEOTIDE SEQUENCE</scope>
    <source>
        <strain evidence="1">Hildebrandi</strain>
    </source>
</reference>
<organism evidence="1 2">
    <name type="scientific">Nitzschia inconspicua</name>
    <dbReference type="NCBI Taxonomy" id="303405"/>
    <lineage>
        <taxon>Eukaryota</taxon>
        <taxon>Sar</taxon>
        <taxon>Stramenopiles</taxon>
        <taxon>Ochrophyta</taxon>
        <taxon>Bacillariophyta</taxon>
        <taxon>Bacillariophyceae</taxon>
        <taxon>Bacillariophycidae</taxon>
        <taxon>Bacillariales</taxon>
        <taxon>Bacillariaceae</taxon>
        <taxon>Nitzschia</taxon>
    </lineage>
</organism>
<dbReference type="AlphaFoldDB" id="A0A9K3L966"/>
<dbReference type="Proteomes" id="UP000693970">
    <property type="component" value="Unassembled WGS sequence"/>
</dbReference>
<protein>
    <submittedName>
        <fullName evidence="1">Uncharacterized protein</fullName>
    </submittedName>
</protein>
<gene>
    <name evidence="1" type="ORF">IV203_014702</name>
</gene>
<name>A0A9K3L966_9STRA</name>
<evidence type="ECO:0000313" key="1">
    <source>
        <dbReference type="EMBL" id="KAG7358115.1"/>
    </source>
</evidence>
<accession>A0A9K3L966</accession>
<reference evidence="1" key="2">
    <citation type="submission" date="2021-04" db="EMBL/GenBank/DDBJ databases">
        <authorList>
            <person name="Podell S."/>
        </authorList>
    </citation>
    <scope>NUCLEOTIDE SEQUENCE</scope>
    <source>
        <strain evidence="1">Hildebrandi</strain>
    </source>
</reference>
<dbReference type="EMBL" id="JAGRRH010000014">
    <property type="protein sequence ID" value="KAG7358115.1"/>
    <property type="molecule type" value="Genomic_DNA"/>
</dbReference>
<proteinExistence type="predicted"/>
<keyword evidence="2" id="KW-1185">Reference proteome</keyword>